<evidence type="ECO:0000313" key="3">
    <source>
        <dbReference type="Proteomes" id="UP000245992"/>
    </source>
</evidence>
<dbReference type="SUPFAM" id="SSF51556">
    <property type="entry name" value="Metallo-dependent hydrolases"/>
    <property type="match status" value="1"/>
</dbReference>
<dbReference type="InterPro" id="IPR032466">
    <property type="entry name" value="Metal_Hydrolase"/>
</dbReference>
<dbReference type="PANTHER" id="PTHR22642:SF2">
    <property type="entry name" value="PROTEIN LONG AFTER FAR-RED 3"/>
    <property type="match status" value="1"/>
</dbReference>
<dbReference type="Gene3D" id="2.30.40.10">
    <property type="entry name" value="Urease, subunit C, domain 1"/>
    <property type="match status" value="1"/>
</dbReference>
<gene>
    <name evidence="2" type="ORF">Y717_28645</name>
</gene>
<dbReference type="InterPro" id="IPR011059">
    <property type="entry name" value="Metal-dep_hydrolase_composite"/>
</dbReference>
<dbReference type="STRING" id="1440053.GCA_000718095_03437"/>
<dbReference type="AlphaFoldDB" id="A0A2T7T985"/>
<dbReference type="CDD" id="cd01300">
    <property type="entry name" value="YtcJ_like"/>
    <property type="match status" value="1"/>
</dbReference>
<organism evidence="2 3">
    <name type="scientific">Streptomyces scopuliridis RB72</name>
    <dbReference type="NCBI Taxonomy" id="1440053"/>
    <lineage>
        <taxon>Bacteria</taxon>
        <taxon>Bacillati</taxon>
        <taxon>Actinomycetota</taxon>
        <taxon>Actinomycetes</taxon>
        <taxon>Kitasatosporales</taxon>
        <taxon>Streptomycetaceae</taxon>
        <taxon>Streptomyces</taxon>
    </lineage>
</organism>
<dbReference type="InterPro" id="IPR033932">
    <property type="entry name" value="YtcJ-like"/>
</dbReference>
<comment type="caution">
    <text evidence="2">The sequence shown here is derived from an EMBL/GenBank/DDBJ whole genome shotgun (WGS) entry which is preliminary data.</text>
</comment>
<dbReference type="Gene3D" id="3.10.310.70">
    <property type="match status" value="1"/>
</dbReference>
<sequence>MIRQKTATAYGAVRTLRNVRLGAGGPMCDVRIEGGRVSEIHPGGTVTAPRGVGGPDVDLDGRTLLPGLWDAHVHIVQWAVARRRLDLAGTGSARAAAEVARERAASMGPGELLVGYGFRDGLWPDAPHKDLLDAVLPDHPVLLVSADLHSAWLNSPGLALLGRGDHPNGLLREEECLRATAQLSSVTTEMSDAWVREACAAAARRGITGILDFEYADNVTDWTRRMTTGPAATAAVGGDTSGLLIPTPTRPPIPIPAPIPVRVAAAVYPEHLDAAIGRGLRTGVALREVPGGLLETGPLKLFTDGSLNTRTALCHDPYPGMPSGGPGEYGLAQVTPEALTAVMRRAAAHGIEPAVHAIGDRANEMALDAFEAVRCRGRIEHGQLLRPEDIPRFAALDVTVGVQPTHAVDDRDVADRYWHGRTHRAFPFADLLASGAALELGSDAPVAPLDPWRSIANAVARTDDARPAWHPEQRLSVAQALAASARGRRSVRVGDRADLVVVDVDPLTADLAVLRDMPVYGAMLAGAWTHLAA</sequence>
<accession>A0A2T7T985</accession>
<reference evidence="2 3" key="1">
    <citation type="submission" date="2013-12" db="EMBL/GenBank/DDBJ databases">
        <title>Annotated genome of Streptomyces scopuliridis.</title>
        <authorList>
            <person name="Olson J.B."/>
        </authorList>
    </citation>
    <scope>NUCLEOTIDE SEQUENCE [LARGE SCALE GENOMIC DNA]</scope>
    <source>
        <strain evidence="2 3">RB72</strain>
    </source>
</reference>
<name>A0A2T7T985_9ACTN</name>
<dbReference type="InterPro" id="IPR013108">
    <property type="entry name" value="Amidohydro_3"/>
</dbReference>
<dbReference type="Gene3D" id="3.20.20.140">
    <property type="entry name" value="Metal-dependent hydrolases"/>
    <property type="match status" value="1"/>
</dbReference>
<dbReference type="GO" id="GO:0016810">
    <property type="term" value="F:hydrolase activity, acting on carbon-nitrogen (but not peptide) bonds"/>
    <property type="evidence" value="ECO:0007669"/>
    <property type="project" value="InterPro"/>
</dbReference>
<feature type="domain" description="Amidohydrolase 3" evidence="1">
    <location>
        <begin position="57"/>
        <end position="512"/>
    </location>
</feature>
<dbReference type="EMBL" id="AZSP01000132">
    <property type="protein sequence ID" value="PVE11713.1"/>
    <property type="molecule type" value="Genomic_DNA"/>
</dbReference>
<dbReference type="Proteomes" id="UP000245992">
    <property type="component" value="Unassembled WGS sequence"/>
</dbReference>
<evidence type="ECO:0000259" key="1">
    <source>
        <dbReference type="Pfam" id="PF07969"/>
    </source>
</evidence>
<dbReference type="Pfam" id="PF07969">
    <property type="entry name" value="Amidohydro_3"/>
    <property type="match status" value="1"/>
</dbReference>
<dbReference type="SUPFAM" id="SSF51338">
    <property type="entry name" value="Composite domain of metallo-dependent hydrolases"/>
    <property type="match status" value="1"/>
</dbReference>
<protein>
    <recommendedName>
        <fullName evidence="1">Amidohydrolase 3 domain-containing protein</fullName>
    </recommendedName>
</protein>
<proteinExistence type="predicted"/>
<dbReference type="PANTHER" id="PTHR22642">
    <property type="entry name" value="IMIDAZOLONEPROPIONASE"/>
    <property type="match status" value="1"/>
</dbReference>
<dbReference type="RefSeq" id="WP_425315194.1">
    <property type="nucleotide sequence ID" value="NZ_JOEI01000012.1"/>
</dbReference>
<evidence type="ECO:0000313" key="2">
    <source>
        <dbReference type="EMBL" id="PVE11713.1"/>
    </source>
</evidence>
<keyword evidence="3" id="KW-1185">Reference proteome</keyword>